<organism evidence="2 3">
    <name type="scientific">Rangifer tarandus platyrhynchus</name>
    <name type="common">Svalbard reindeer</name>
    <dbReference type="NCBI Taxonomy" id="3082113"/>
    <lineage>
        <taxon>Eukaryota</taxon>
        <taxon>Metazoa</taxon>
        <taxon>Chordata</taxon>
        <taxon>Craniata</taxon>
        <taxon>Vertebrata</taxon>
        <taxon>Euteleostomi</taxon>
        <taxon>Mammalia</taxon>
        <taxon>Eutheria</taxon>
        <taxon>Laurasiatheria</taxon>
        <taxon>Artiodactyla</taxon>
        <taxon>Ruminantia</taxon>
        <taxon>Pecora</taxon>
        <taxon>Cervidae</taxon>
        <taxon>Odocoileinae</taxon>
        <taxon>Rangifer</taxon>
    </lineage>
</organism>
<protein>
    <submittedName>
        <fullName evidence="2">Uncharacterized protein</fullName>
    </submittedName>
</protein>
<sequence length="128" mass="13477">MTSRYQPAGAAACTKPSRWEAEKEKLRDKALKEQAGDEAGTRVASGKAGVELCGVVARVVSPLLPGKLPQCPSICELPGASPGLARIPAPFPDRVLSRFPSASEAAGCRVEAQRPVEEKPRRKGGEGE</sequence>
<evidence type="ECO:0000313" key="3">
    <source>
        <dbReference type="Proteomes" id="UP001176941"/>
    </source>
</evidence>
<proteinExistence type="predicted"/>
<feature type="region of interest" description="Disordered" evidence="1">
    <location>
        <begin position="102"/>
        <end position="128"/>
    </location>
</feature>
<evidence type="ECO:0000313" key="2">
    <source>
        <dbReference type="EMBL" id="CAI9177995.1"/>
    </source>
</evidence>
<gene>
    <name evidence="2" type="ORF">MRATA1EN1_LOCUS26957</name>
</gene>
<dbReference type="Proteomes" id="UP001176941">
    <property type="component" value="Chromosome 7"/>
</dbReference>
<feature type="compositionally biased region" description="Basic and acidic residues" evidence="1">
    <location>
        <begin position="17"/>
        <end position="35"/>
    </location>
</feature>
<accession>A0ABN8ZX29</accession>
<reference evidence="2" key="1">
    <citation type="submission" date="2023-04" db="EMBL/GenBank/DDBJ databases">
        <authorList>
            <consortium name="ELIXIR-Norway"/>
        </authorList>
    </citation>
    <scope>NUCLEOTIDE SEQUENCE [LARGE SCALE GENOMIC DNA]</scope>
</reference>
<feature type="region of interest" description="Disordered" evidence="1">
    <location>
        <begin position="1"/>
        <end position="43"/>
    </location>
</feature>
<name>A0ABN8ZX29_RANTA</name>
<evidence type="ECO:0000256" key="1">
    <source>
        <dbReference type="SAM" id="MobiDB-lite"/>
    </source>
</evidence>
<feature type="compositionally biased region" description="Basic and acidic residues" evidence="1">
    <location>
        <begin position="111"/>
        <end position="128"/>
    </location>
</feature>
<dbReference type="EMBL" id="OX459943">
    <property type="protein sequence ID" value="CAI9177995.1"/>
    <property type="molecule type" value="Genomic_DNA"/>
</dbReference>
<keyword evidence="3" id="KW-1185">Reference proteome</keyword>